<dbReference type="Proteomes" id="UP000008549">
    <property type="component" value="Unassembled WGS sequence"/>
</dbReference>
<organism evidence="1 2">
    <name type="scientific">Caenorhabditis briggsae</name>
    <dbReference type="NCBI Taxonomy" id="6238"/>
    <lineage>
        <taxon>Eukaryota</taxon>
        <taxon>Metazoa</taxon>
        <taxon>Ecdysozoa</taxon>
        <taxon>Nematoda</taxon>
        <taxon>Chromadorea</taxon>
        <taxon>Rhabditida</taxon>
        <taxon>Rhabditina</taxon>
        <taxon>Rhabditomorpha</taxon>
        <taxon>Rhabditoidea</taxon>
        <taxon>Rhabditidae</taxon>
        <taxon>Peloderinae</taxon>
        <taxon>Caenorhabditis</taxon>
    </lineage>
</organism>
<gene>
    <name evidence="1" type="ORF">CBG25654</name>
    <name evidence="1" type="ORF">CBG_25654</name>
</gene>
<dbReference type="GeneID" id="68917137"/>
<name>B6IFD8_CAEBR</name>
<dbReference type="EMBL" id="HE601438">
    <property type="protein sequence ID" value="CAR98618.1"/>
    <property type="molecule type" value="Genomic_DNA"/>
</dbReference>
<dbReference type="KEGG" id="cbr:CBG_25654"/>
<dbReference type="CTD" id="68917137"/>
<protein>
    <submittedName>
        <fullName evidence="1">Protein CBG25654</fullName>
    </submittedName>
</protein>
<dbReference type="RefSeq" id="XP_045098189.1">
    <property type="nucleotide sequence ID" value="XM_045242630.1"/>
</dbReference>
<accession>B6IFD8</accession>
<sequence length="28" mass="3566">MDDRFFSRNFFLNQFPEFERCTVFLPDF</sequence>
<proteinExistence type="predicted"/>
<dbReference type="InParanoid" id="B6IFD8"/>
<evidence type="ECO:0000313" key="1">
    <source>
        <dbReference type="EMBL" id="CAR98618.1"/>
    </source>
</evidence>
<reference evidence="1 2" key="1">
    <citation type="journal article" date="2003" name="PLoS Biol.">
        <title>The genome sequence of Caenorhabditis briggsae: a platform for comparative genomics.</title>
        <authorList>
            <person name="Stein L.D."/>
            <person name="Bao Z."/>
            <person name="Blasiar D."/>
            <person name="Blumenthal T."/>
            <person name="Brent M.R."/>
            <person name="Chen N."/>
            <person name="Chinwalla A."/>
            <person name="Clarke L."/>
            <person name="Clee C."/>
            <person name="Coghlan A."/>
            <person name="Coulson A."/>
            <person name="D'Eustachio P."/>
            <person name="Fitch D.H."/>
            <person name="Fulton L.A."/>
            <person name="Fulton R.E."/>
            <person name="Griffiths-Jones S."/>
            <person name="Harris T.W."/>
            <person name="Hillier L.W."/>
            <person name="Kamath R."/>
            <person name="Kuwabara P.E."/>
            <person name="Mardis E.R."/>
            <person name="Marra M.A."/>
            <person name="Miner T.L."/>
            <person name="Minx P."/>
            <person name="Mullikin J.C."/>
            <person name="Plumb R.W."/>
            <person name="Rogers J."/>
            <person name="Schein J.E."/>
            <person name="Sohrmann M."/>
            <person name="Spieth J."/>
            <person name="Stajich J.E."/>
            <person name="Wei C."/>
            <person name="Willey D."/>
            <person name="Wilson R.K."/>
            <person name="Durbin R."/>
            <person name="Waterston R.H."/>
        </authorList>
    </citation>
    <scope>NUCLEOTIDE SEQUENCE [LARGE SCALE GENOMIC DNA]</scope>
    <source>
        <strain evidence="1 2">AF16</strain>
    </source>
</reference>
<reference evidence="1 2" key="2">
    <citation type="journal article" date="2011" name="PLoS Genet.">
        <title>Caenorhabditis briggsae recombinant inbred line genotypes reveal inter-strain incompatibility and the evolution of recombination.</title>
        <authorList>
            <person name="Ross J.A."/>
            <person name="Koboldt D.C."/>
            <person name="Staisch J.E."/>
            <person name="Chamberlin H.M."/>
            <person name="Gupta B.P."/>
            <person name="Miller R.D."/>
            <person name="Baird S.E."/>
            <person name="Haag E.S."/>
        </authorList>
    </citation>
    <scope>NUCLEOTIDE SEQUENCE [LARGE SCALE GENOMIC DNA]</scope>
    <source>
        <strain evidence="1 2">AF16</strain>
    </source>
</reference>
<evidence type="ECO:0000313" key="2">
    <source>
        <dbReference type="Proteomes" id="UP000008549"/>
    </source>
</evidence>
<keyword evidence="2" id="KW-1185">Reference proteome</keyword>
<dbReference type="AlphaFoldDB" id="B6IFD8"/>
<dbReference type="HOGENOM" id="CLU_3413276_0_0_1"/>